<evidence type="ECO:0000313" key="8">
    <source>
        <dbReference type="Proteomes" id="UP001180840"/>
    </source>
</evidence>
<dbReference type="InterPro" id="IPR002942">
    <property type="entry name" value="S4_RNA-bd"/>
</dbReference>
<comment type="similarity">
    <text evidence="2 5">Belongs to the pseudouridine synthase RluA family.</text>
</comment>
<dbReference type="EMBL" id="JAVDXZ010000001">
    <property type="protein sequence ID" value="MDR7329720.1"/>
    <property type="molecule type" value="Genomic_DNA"/>
</dbReference>
<organism evidence="7 8">
    <name type="scientific">Corynebacterium guangdongense</name>
    <dbReference type="NCBI Taxonomy" id="1783348"/>
    <lineage>
        <taxon>Bacteria</taxon>
        <taxon>Bacillati</taxon>
        <taxon>Actinomycetota</taxon>
        <taxon>Actinomycetes</taxon>
        <taxon>Mycobacteriales</taxon>
        <taxon>Corynebacteriaceae</taxon>
        <taxon>Corynebacterium</taxon>
    </lineage>
</organism>
<dbReference type="InterPro" id="IPR006224">
    <property type="entry name" value="PsdUridine_synth_RluA-like_CS"/>
</dbReference>
<keyword evidence="3 5" id="KW-0413">Isomerase</keyword>
<dbReference type="InterPro" id="IPR020103">
    <property type="entry name" value="PsdUridine_synth_cat_dom_sf"/>
</dbReference>
<dbReference type="InterPro" id="IPR006225">
    <property type="entry name" value="PsdUridine_synth_RluC/D"/>
</dbReference>
<evidence type="ECO:0000256" key="4">
    <source>
        <dbReference type="PROSITE-ProRule" id="PRU00182"/>
    </source>
</evidence>
<evidence type="ECO:0000256" key="5">
    <source>
        <dbReference type="RuleBase" id="RU362028"/>
    </source>
</evidence>
<dbReference type="InterPro" id="IPR006145">
    <property type="entry name" value="PsdUridine_synth_RsuA/RluA"/>
</dbReference>
<proteinExistence type="inferred from homology"/>
<evidence type="ECO:0000259" key="6">
    <source>
        <dbReference type="SMART" id="SM00363"/>
    </source>
</evidence>
<dbReference type="Gene3D" id="3.10.290.10">
    <property type="entry name" value="RNA-binding S4 domain"/>
    <property type="match status" value="1"/>
</dbReference>
<dbReference type="InterPro" id="IPR050188">
    <property type="entry name" value="RluA_PseudoU_synthase"/>
</dbReference>
<dbReference type="PROSITE" id="PS50889">
    <property type="entry name" value="S4"/>
    <property type="match status" value="1"/>
</dbReference>
<protein>
    <recommendedName>
        <fullName evidence="5">Pseudouridine synthase</fullName>
        <ecNumber evidence="5">5.4.99.-</ecNumber>
    </recommendedName>
</protein>
<dbReference type="GO" id="GO:0160140">
    <property type="term" value="F:23S rRNA pseudouridine(1911/1915/1917) synthase activity"/>
    <property type="evidence" value="ECO:0007669"/>
    <property type="project" value="UniProtKB-EC"/>
</dbReference>
<dbReference type="Pfam" id="PF00849">
    <property type="entry name" value="PseudoU_synth_2"/>
    <property type="match status" value="1"/>
</dbReference>
<dbReference type="RefSeq" id="WP_290194753.1">
    <property type="nucleotide sequence ID" value="NZ_CP047654.1"/>
</dbReference>
<dbReference type="CDD" id="cd02869">
    <property type="entry name" value="PseudoU_synth_RluA_like"/>
    <property type="match status" value="1"/>
</dbReference>
<comment type="caution">
    <text evidence="7">The sequence shown here is derived from an EMBL/GenBank/DDBJ whole genome shotgun (WGS) entry which is preliminary data.</text>
</comment>
<dbReference type="Gene3D" id="3.30.2350.10">
    <property type="entry name" value="Pseudouridine synthase"/>
    <property type="match status" value="1"/>
</dbReference>
<dbReference type="PANTHER" id="PTHR21600">
    <property type="entry name" value="MITOCHONDRIAL RNA PSEUDOURIDINE SYNTHASE"/>
    <property type="match status" value="1"/>
</dbReference>
<gene>
    <name evidence="7" type="ORF">J2S39_001396</name>
</gene>
<dbReference type="SMART" id="SM00363">
    <property type="entry name" value="S4"/>
    <property type="match status" value="1"/>
</dbReference>
<dbReference type="NCBIfam" id="TIGR00005">
    <property type="entry name" value="rluA_subfam"/>
    <property type="match status" value="1"/>
</dbReference>
<evidence type="ECO:0000256" key="1">
    <source>
        <dbReference type="ARBA" id="ARBA00000073"/>
    </source>
</evidence>
<evidence type="ECO:0000256" key="2">
    <source>
        <dbReference type="ARBA" id="ARBA00010876"/>
    </source>
</evidence>
<dbReference type="SUPFAM" id="SSF55120">
    <property type="entry name" value="Pseudouridine synthase"/>
    <property type="match status" value="1"/>
</dbReference>
<evidence type="ECO:0000313" key="7">
    <source>
        <dbReference type="EMBL" id="MDR7329720.1"/>
    </source>
</evidence>
<dbReference type="Proteomes" id="UP001180840">
    <property type="component" value="Unassembled WGS sequence"/>
</dbReference>
<name>A0ABU1ZY74_9CORY</name>
<dbReference type="InterPro" id="IPR036986">
    <property type="entry name" value="S4_RNA-bd_sf"/>
</dbReference>
<dbReference type="PANTHER" id="PTHR21600:SF44">
    <property type="entry name" value="RIBOSOMAL LARGE SUBUNIT PSEUDOURIDINE SYNTHASE D"/>
    <property type="match status" value="1"/>
</dbReference>
<accession>A0ABU1ZY74</accession>
<evidence type="ECO:0000256" key="3">
    <source>
        <dbReference type="ARBA" id="ARBA00023235"/>
    </source>
</evidence>
<feature type="domain" description="RNA-binding S4" evidence="6">
    <location>
        <begin position="18"/>
        <end position="82"/>
    </location>
</feature>
<reference evidence="7" key="1">
    <citation type="submission" date="2023-07" db="EMBL/GenBank/DDBJ databases">
        <title>Sequencing the genomes of 1000 actinobacteria strains.</title>
        <authorList>
            <person name="Klenk H.-P."/>
        </authorList>
    </citation>
    <scope>NUCLEOTIDE SEQUENCE</scope>
    <source>
        <strain evidence="7">DSM 107476</strain>
    </source>
</reference>
<comment type="function">
    <text evidence="5">Responsible for synthesis of pseudouridine from uracil.</text>
</comment>
<sequence>MTNRETRTLPVPEGLEGMRVDAAVARLFGLSRTVAADLIAEGDVTIDAVPSMKSDRLTAGTMLEVLLPAPEEPLEPVAEHVEGMDILYSDRDIIAVNKPVGVAAHPTVGWEGPTVLGGLAAAGFRISTSGPPERKGIVQRLDVGTSGVMVVAASERGYSVLKRAFKERTVEKTYHALVQGLPDPLTGTIDAAIGRHPSAGWKFAVTADGKHAITHYEVVEAFREASLLEIHLETGRTHQIRVHMASIGHPCVGDPMYGSDPNLAKRLGLIRQWLHAVRLGFTHPATGDWMEIEAPYPDDLSHALEVIRS</sequence>
<dbReference type="SUPFAM" id="SSF55174">
    <property type="entry name" value="Alpha-L RNA-binding motif"/>
    <property type="match status" value="1"/>
</dbReference>
<keyword evidence="8" id="KW-1185">Reference proteome</keyword>
<keyword evidence="4" id="KW-0694">RNA-binding</keyword>
<dbReference type="PROSITE" id="PS01129">
    <property type="entry name" value="PSI_RLU"/>
    <property type="match status" value="1"/>
</dbReference>
<comment type="catalytic activity">
    <reaction evidence="1 5">
        <text>a uridine in RNA = a pseudouridine in RNA</text>
        <dbReference type="Rhea" id="RHEA:48348"/>
        <dbReference type="Rhea" id="RHEA-COMP:12068"/>
        <dbReference type="Rhea" id="RHEA-COMP:12069"/>
        <dbReference type="ChEBI" id="CHEBI:65314"/>
        <dbReference type="ChEBI" id="CHEBI:65315"/>
    </reaction>
</comment>
<dbReference type="EC" id="5.4.99.-" evidence="5"/>